<dbReference type="EnsemblPlants" id="MELO3C030037.2.1">
    <property type="protein sequence ID" value="MELO3C030037.2.1"/>
    <property type="gene ID" value="MELO3C030037.2"/>
</dbReference>
<evidence type="ECO:0000313" key="1">
    <source>
        <dbReference type="EnsemblPlants" id="MELO3C030037.2.1"/>
    </source>
</evidence>
<protein>
    <submittedName>
        <fullName evidence="1">Uncharacterized protein</fullName>
    </submittedName>
</protein>
<accession>A0A9I9E7Y2</accession>
<proteinExistence type="predicted"/>
<organism evidence="1">
    <name type="scientific">Cucumis melo</name>
    <name type="common">Muskmelon</name>
    <dbReference type="NCBI Taxonomy" id="3656"/>
    <lineage>
        <taxon>Eukaryota</taxon>
        <taxon>Viridiplantae</taxon>
        <taxon>Streptophyta</taxon>
        <taxon>Embryophyta</taxon>
        <taxon>Tracheophyta</taxon>
        <taxon>Spermatophyta</taxon>
        <taxon>Magnoliopsida</taxon>
        <taxon>eudicotyledons</taxon>
        <taxon>Gunneridae</taxon>
        <taxon>Pentapetalae</taxon>
        <taxon>rosids</taxon>
        <taxon>fabids</taxon>
        <taxon>Cucurbitales</taxon>
        <taxon>Cucurbitaceae</taxon>
        <taxon>Benincaseae</taxon>
        <taxon>Cucumis</taxon>
    </lineage>
</organism>
<dbReference type="Gramene" id="MELO3C030037.2.1">
    <property type="protein sequence ID" value="MELO3C030037.2.1"/>
    <property type="gene ID" value="MELO3C030037.2"/>
</dbReference>
<dbReference type="AlphaFoldDB" id="A0A9I9E7Y2"/>
<sequence>MKKINRQKRLFLFQSRYQKPIKSEAILSKEVQDLAISEVNSSGHNIDPLSSNPKIPLKENAASFHVQKNYLSNSIIVKLRRGVKNKKITLPEYQLVSKGVEQARLTVIQFLKNEMTKIRMNDRQDDLFNDFSNESMIVEYT</sequence>
<name>A0A9I9E7Y2_CUCME</name>
<reference evidence="1" key="1">
    <citation type="submission" date="2023-03" db="UniProtKB">
        <authorList>
            <consortium name="EnsemblPlants"/>
        </authorList>
    </citation>
    <scope>IDENTIFICATION</scope>
</reference>